<dbReference type="PANTHER" id="PTHR32026">
    <property type="entry name" value="METHYLTRANSFERASE-LIKE PROTEIN 24"/>
    <property type="match status" value="1"/>
</dbReference>
<dbReference type="SUPFAM" id="SSF53335">
    <property type="entry name" value="S-adenosyl-L-methionine-dependent methyltransferases"/>
    <property type="match status" value="1"/>
</dbReference>
<dbReference type="InterPro" id="IPR029063">
    <property type="entry name" value="SAM-dependent_MTases_sf"/>
</dbReference>
<proteinExistence type="predicted"/>
<protein>
    <submittedName>
        <fullName evidence="1">UPF0624 protein sw</fullName>
    </submittedName>
</protein>
<sequence length="336" mass="39283">MGRKREVELRKQLAFRTAASMLGMIALVFYLIKASEVTGTSPKILSVMRHKCHPPIDWGVTKVEDLTVEQMIEYVEWTNSTSCRLTHDVGGHAHPDGVDGQKAICMDPLIRPELYNECLVYSFGISHDWTFDEAIERMGCRVFSFDPSMNMEDHNHSPKIHFYNLGLGDRDERWNKDPNMNWTMKSLESIYYNLLKHEGRYIDYLKMDIEHSEWIVLPQIISSGMMDLVRQLSVEVHLPEQGGLDEFRNRIKIIKSLEDYGMVRFDSKYNPWSLEWNVAVDWEGFNAYEVAWYNSKLLRVKPMTDPNSTLVPTKIIKKKKIHNTINVNRSKYRMKN</sequence>
<name>A0A0N8BT35_9CRUS</name>
<evidence type="ECO:0000313" key="1">
    <source>
        <dbReference type="EMBL" id="JAN15829.1"/>
    </source>
</evidence>
<accession>A0A0N8BT35</accession>
<dbReference type="InterPro" id="IPR025714">
    <property type="entry name" value="Methyltranfer_dom"/>
</dbReference>
<dbReference type="AlphaFoldDB" id="A0A0N8BT35"/>
<dbReference type="PANTHER" id="PTHR32026:SF10">
    <property type="entry name" value="METHYLTRANSFERASE-LIKE PROTEIN 24-RELATED"/>
    <property type="match status" value="1"/>
</dbReference>
<dbReference type="Pfam" id="PF13383">
    <property type="entry name" value="Methyltransf_22"/>
    <property type="match status" value="1"/>
</dbReference>
<reference evidence="1" key="1">
    <citation type="submission" date="2015-10" db="EMBL/GenBank/DDBJ databases">
        <title>EvidentialGene: Evidence-directed Construction of Complete mRNA Transcriptomes without Genomes.</title>
        <authorList>
            <person name="Gilbert D.G."/>
        </authorList>
    </citation>
    <scope>NUCLEOTIDE SEQUENCE</scope>
</reference>
<dbReference type="EMBL" id="GDIQ01078908">
    <property type="protein sequence ID" value="JAN15829.1"/>
    <property type="molecule type" value="Transcribed_RNA"/>
</dbReference>
<organism evidence="1">
    <name type="scientific">Daphnia magna</name>
    <dbReference type="NCBI Taxonomy" id="35525"/>
    <lineage>
        <taxon>Eukaryota</taxon>
        <taxon>Metazoa</taxon>
        <taxon>Ecdysozoa</taxon>
        <taxon>Arthropoda</taxon>
        <taxon>Crustacea</taxon>
        <taxon>Branchiopoda</taxon>
        <taxon>Diplostraca</taxon>
        <taxon>Cladocera</taxon>
        <taxon>Anomopoda</taxon>
        <taxon>Daphniidae</taxon>
        <taxon>Daphnia</taxon>
    </lineage>
</organism>
<dbReference type="OrthoDB" id="10006218at2759"/>
<dbReference type="InterPro" id="IPR026913">
    <property type="entry name" value="METTL24"/>
</dbReference>